<keyword evidence="6 7" id="KW-0472">Membrane</keyword>
<feature type="transmembrane region" description="Helical" evidence="7">
    <location>
        <begin position="21"/>
        <end position="40"/>
    </location>
</feature>
<feature type="transmembrane region" description="Helical" evidence="7">
    <location>
        <begin position="133"/>
        <end position="154"/>
    </location>
</feature>
<sequence>MAAPAPESAPLRRPRTVRQRLWRYKFLYLLFLPVFAYYTIFQYWPILLSFIVSFKDLKLGAGIWGSDWVGFQNFAEIFSDPALMNVFSNTVEISLLRLLFGFLPPIILAILFHDVSSRVFKRITQTIVYIPHFFSWIIVYGIVFAMVATGPGLINNALEWFGGERIEFLLSEEWFRPILIASGVWKEVGWSTIIYLAALATIDSELYDAAALDGAGPLRRIWYVTLPAILPVISFVLTINLGFILYAGGEQILAFYNSAVYDTADVIDTWVYREGLGRLQFSIGTAMGLLQSAVGLVLVMLSNTIARRLTGRGIW</sequence>
<evidence type="ECO:0000313" key="10">
    <source>
        <dbReference type="Proteomes" id="UP000826651"/>
    </source>
</evidence>
<evidence type="ECO:0000256" key="2">
    <source>
        <dbReference type="ARBA" id="ARBA00022448"/>
    </source>
</evidence>
<name>A0ABS7SHI2_9MICO</name>
<feature type="transmembrane region" description="Helical" evidence="7">
    <location>
        <begin position="221"/>
        <end position="247"/>
    </location>
</feature>
<keyword evidence="10" id="KW-1185">Reference proteome</keyword>
<feature type="transmembrane region" description="Helical" evidence="7">
    <location>
        <begin position="279"/>
        <end position="301"/>
    </location>
</feature>
<dbReference type="InterPro" id="IPR050809">
    <property type="entry name" value="UgpAE/MalFG_permease"/>
</dbReference>
<evidence type="ECO:0000313" key="9">
    <source>
        <dbReference type="EMBL" id="MBZ2199527.1"/>
    </source>
</evidence>
<feature type="domain" description="ABC transmembrane type-1" evidence="8">
    <location>
        <begin position="87"/>
        <end position="302"/>
    </location>
</feature>
<comment type="caution">
    <text evidence="9">The sequence shown here is derived from an EMBL/GenBank/DDBJ whole genome shotgun (WGS) entry which is preliminary data.</text>
</comment>
<dbReference type="CDD" id="cd06261">
    <property type="entry name" value="TM_PBP2"/>
    <property type="match status" value="1"/>
</dbReference>
<keyword evidence="2 7" id="KW-0813">Transport</keyword>
<keyword evidence="5 7" id="KW-1133">Transmembrane helix</keyword>
<reference evidence="9 10" key="1">
    <citation type="submission" date="2021-04" db="EMBL/GenBank/DDBJ databases">
        <title>Ruania sp. nov., isolated from sandy soil of mangrove forest.</title>
        <authorList>
            <person name="Ge X."/>
            <person name="Huang R."/>
            <person name="Liu W."/>
        </authorList>
    </citation>
    <scope>NUCLEOTIDE SEQUENCE [LARGE SCALE GENOMIC DNA]</scope>
    <source>
        <strain evidence="9 10">N2-46</strain>
    </source>
</reference>
<comment type="subcellular location">
    <subcellularLocation>
        <location evidence="1 7">Cell membrane</location>
        <topology evidence="1 7">Multi-pass membrane protein</topology>
    </subcellularLocation>
</comment>
<dbReference type="InterPro" id="IPR035906">
    <property type="entry name" value="MetI-like_sf"/>
</dbReference>
<dbReference type="PANTHER" id="PTHR43227">
    <property type="entry name" value="BLL4140 PROTEIN"/>
    <property type="match status" value="1"/>
</dbReference>
<feature type="transmembrane region" description="Helical" evidence="7">
    <location>
        <begin position="174"/>
        <end position="200"/>
    </location>
</feature>
<dbReference type="PANTHER" id="PTHR43227:SF11">
    <property type="entry name" value="BLL4140 PROTEIN"/>
    <property type="match status" value="1"/>
</dbReference>
<organism evidence="9 10">
    <name type="scientific">Occultella gossypii</name>
    <dbReference type="NCBI Taxonomy" id="2800820"/>
    <lineage>
        <taxon>Bacteria</taxon>
        <taxon>Bacillati</taxon>
        <taxon>Actinomycetota</taxon>
        <taxon>Actinomycetes</taxon>
        <taxon>Micrococcales</taxon>
        <taxon>Ruaniaceae</taxon>
        <taxon>Occultella</taxon>
    </lineage>
</organism>
<dbReference type="Gene3D" id="1.10.3720.10">
    <property type="entry name" value="MetI-like"/>
    <property type="match status" value="1"/>
</dbReference>
<dbReference type="Pfam" id="PF00528">
    <property type="entry name" value="BPD_transp_1"/>
    <property type="match status" value="1"/>
</dbReference>
<evidence type="ECO:0000256" key="7">
    <source>
        <dbReference type="RuleBase" id="RU363032"/>
    </source>
</evidence>
<evidence type="ECO:0000259" key="8">
    <source>
        <dbReference type="PROSITE" id="PS50928"/>
    </source>
</evidence>
<keyword evidence="4 7" id="KW-0812">Transmembrane</keyword>
<evidence type="ECO:0000256" key="5">
    <source>
        <dbReference type="ARBA" id="ARBA00022989"/>
    </source>
</evidence>
<evidence type="ECO:0000256" key="6">
    <source>
        <dbReference type="ARBA" id="ARBA00023136"/>
    </source>
</evidence>
<protein>
    <submittedName>
        <fullName evidence="9">Sugar ABC transporter permease</fullName>
    </submittedName>
</protein>
<evidence type="ECO:0000256" key="4">
    <source>
        <dbReference type="ARBA" id="ARBA00022692"/>
    </source>
</evidence>
<proteinExistence type="inferred from homology"/>
<comment type="similarity">
    <text evidence="7">Belongs to the binding-protein-dependent transport system permease family.</text>
</comment>
<accession>A0ABS7SHI2</accession>
<dbReference type="InterPro" id="IPR000515">
    <property type="entry name" value="MetI-like"/>
</dbReference>
<feature type="transmembrane region" description="Helical" evidence="7">
    <location>
        <begin position="93"/>
        <end position="112"/>
    </location>
</feature>
<evidence type="ECO:0000256" key="3">
    <source>
        <dbReference type="ARBA" id="ARBA00022475"/>
    </source>
</evidence>
<dbReference type="PROSITE" id="PS50928">
    <property type="entry name" value="ABC_TM1"/>
    <property type="match status" value="1"/>
</dbReference>
<dbReference type="Proteomes" id="UP000826651">
    <property type="component" value="Unassembled WGS sequence"/>
</dbReference>
<dbReference type="SUPFAM" id="SSF161098">
    <property type="entry name" value="MetI-like"/>
    <property type="match status" value="1"/>
</dbReference>
<dbReference type="EMBL" id="JAGSHT010000030">
    <property type="protein sequence ID" value="MBZ2199527.1"/>
    <property type="molecule type" value="Genomic_DNA"/>
</dbReference>
<keyword evidence="3" id="KW-1003">Cell membrane</keyword>
<evidence type="ECO:0000256" key="1">
    <source>
        <dbReference type="ARBA" id="ARBA00004651"/>
    </source>
</evidence>
<gene>
    <name evidence="9" type="ORF">KCQ71_25515</name>
</gene>